<organism evidence="1">
    <name type="scientific">marine sediment metagenome</name>
    <dbReference type="NCBI Taxonomy" id="412755"/>
    <lineage>
        <taxon>unclassified sequences</taxon>
        <taxon>metagenomes</taxon>
        <taxon>ecological metagenomes</taxon>
    </lineage>
</organism>
<gene>
    <name evidence="1" type="ORF">S03H2_69019</name>
</gene>
<proteinExistence type="predicted"/>
<reference evidence="1" key="1">
    <citation type="journal article" date="2014" name="Front. Microbiol.">
        <title>High frequency of phylogenetically diverse reductive dehalogenase-homologous genes in deep subseafloor sedimentary metagenomes.</title>
        <authorList>
            <person name="Kawai M."/>
            <person name="Futagami T."/>
            <person name="Toyoda A."/>
            <person name="Takaki Y."/>
            <person name="Nishi S."/>
            <person name="Hori S."/>
            <person name="Arai W."/>
            <person name="Tsubouchi T."/>
            <person name="Morono Y."/>
            <person name="Uchiyama I."/>
            <person name="Ito T."/>
            <person name="Fujiyama A."/>
            <person name="Inagaki F."/>
            <person name="Takami H."/>
        </authorList>
    </citation>
    <scope>NUCLEOTIDE SEQUENCE</scope>
    <source>
        <strain evidence="1">Expedition CK06-06</strain>
    </source>
</reference>
<accession>X1JH04</accession>
<name>X1JH04_9ZZZZ</name>
<dbReference type="AlphaFoldDB" id="X1JH04"/>
<evidence type="ECO:0000313" key="1">
    <source>
        <dbReference type="EMBL" id="GAH93961.1"/>
    </source>
</evidence>
<sequence>MSELGLSKALLERVNLSYSYVELGTLVSWARRKTGLGHGSNWWYRRLVALALEGYIDSKVYRTGDQIAILFKKKEAEG</sequence>
<comment type="caution">
    <text evidence="1">The sequence shown here is derived from an EMBL/GenBank/DDBJ whole genome shotgun (WGS) entry which is preliminary data.</text>
</comment>
<dbReference type="EMBL" id="BARU01045506">
    <property type="protein sequence ID" value="GAH93961.1"/>
    <property type="molecule type" value="Genomic_DNA"/>
</dbReference>
<protein>
    <submittedName>
        <fullName evidence="1">Uncharacterized protein</fullName>
    </submittedName>
</protein>